<keyword evidence="2" id="KW-1185">Reference proteome</keyword>
<comment type="caution">
    <text evidence="1">The sequence shown here is derived from an EMBL/GenBank/DDBJ whole genome shotgun (WGS) entry which is preliminary data.</text>
</comment>
<accession>A0A9D4QB29</accession>
<name>A0A9D4QB29_RHISA</name>
<evidence type="ECO:0000313" key="1">
    <source>
        <dbReference type="EMBL" id="KAH7972761.1"/>
    </source>
</evidence>
<reference evidence="1" key="1">
    <citation type="journal article" date="2020" name="Cell">
        <title>Large-Scale Comparative Analyses of Tick Genomes Elucidate Their Genetic Diversity and Vector Capacities.</title>
        <authorList>
            <consortium name="Tick Genome and Microbiome Consortium (TIGMIC)"/>
            <person name="Jia N."/>
            <person name="Wang J."/>
            <person name="Shi W."/>
            <person name="Du L."/>
            <person name="Sun Y."/>
            <person name="Zhan W."/>
            <person name="Jiang J.F."/>
            <person name="Wang Q."/>
            <person name="Zhang B."/>
            <person name="Ji P."/>
            <person name="Bell-Sakyi L."/>
            <person name="Cui X.M."/>
            <person name="Yuan T.T."/>
            <person name="Jiang B.G."/>
            <person name="Yang W.F."/>
            <person name="Lam T.T."/>
            <person name="Chang Q.C."/>
            <person name="Ding S.J."/>
            <person name="Wang X.J."/>
            <person name="Zhu J.G."/>
            <person name="Ruan X.D."/>
            <person name="Zhao L."/>
            <person name="Wei J.T."/>
            <person name="Ye R.Z."/>
            <person name="Que T.C."/>
            <person name="Du C.H."/>
            <person name="Zhou Y.H."/>
            <person name="Cheng J.X."/>
            <person name="Dai P.F."/>
            <person name="Guo W.B."/>
            <person name="Han X.H."/>
            <person name="Huang E.J."/>
            <person name="Li L.F."/>
            <person name="Wei W."/>
            <person name="Gao Y.C."/>
            <person name="Liu J.Z."/>
            <person name="Shao H.Z."/>
            <person name="Wang X."/>
            <person name="Wang C.C."/>
            <person name="Yang T.C."/>
            <person name="Huo Q.B."/>
            <person name="Li W."/>
            <person name="Chen H.Y."/>
            <person name="Chen S.E."/>
            <person name="Zhou L.G."/>
            <person name="Ni X.B."/>
            <person name="Tian J.H."/>
            <person name="Sheng Y."/>
            <person name="Liu T."/>
            <person name="Pan Y.S."/>
            <person name="Xia L.Y."/>
            <person name="Li J."/>
            <person name="Zhao F."/>
            <person name="Cao W.C."/>
        </authorList>
    </citation>
    <scope>NUCLEOTIDE SEQUENCE</scope>
    <source>
        <strain evidence="1">Rsan-2018</strain>
    </source>
</reference>
<sequence length="95" mass="10047">MTCLQQTVPTASVPTAAVAAVVAQGNAARSTTSMRPADTSDYERVSMKCQDADAQGKVVNLTPKHPWMNEPEIQPGCFWIVSSRCSSKHGGAEPG</sequence>
<evidence type="ECO:0000313" key="2">
    <source>
        <dbReference type="Proteomes" id="UP000821837"/>
    </source>
</evidence>
<protein>
    <submittedName>
        <fullName evidence="1">Uncharacterized protein</fullName>
    </submittedName>
</protein>
<proteinExistence type="predicted"/>
<dbReference type="AlphaFoldDB" id="A0A9D4QB29"/>
<organism evidence="1 2">
    <name type="scientific">Rhipicephalus sanguineus</name>
    <name type="common">Brown dog tick</name>
    <name type="synonym">Ixodes sanguineus</name>
    <dbReference type="NCBI Taxonomy" id="34632"/>
    <lineage>
        <taxon>Eukaryota</taxon>
        <taxon>Metazoa</taxon>
        <taxon>Ecdysozoa</taxon>
        <taxon>Arthropoda</taxon>
        <taxon>Chelicerata</taxon>
        <taxon>Arachnida</taxon>
        <taxon>Acari</taxon>
        <taxon>Parasitiformes</taxon>
        <taxon>Ixodida</taxon>
        <taxon>Ixodoidea</taxon>
        <taxon>Ixodidae</taxon>
        <taxon>Rhipicephalinae</taxon>
        <taxon>Rhipicephalus</taxon>
        <taxon>Rhipicephalus</taxon>
    </lineage>
</organism>
<reference evidence="1" key="2">
    <citation type="submission" date="2021-09" db="EMBL/GenBank/DDBJ databases">
        <authorList>
            <person name="Jia N."/>
            <person name="Wang J."/>
            <person name="Shi W."/>
            <person name="Du L."/>
            <person name="Sun Y."/>
            <person name="Zhan W."/>
            <person name="Jiang J."/>
            <person name="Wang Q."/>
            <person name="Zhang B."/>
            <person name="Ji P."/>
            <person name="Sakyi L.B."/>
            <person name="Cui X."/>
            <person name="Yuan T."/>
            <person name="Jiang B."/>
            <person name="Yang W."/>
            <person name="Lam T.T.-Y."/>
            <person name="Chang Q."/>
            <person name="Ding S."/>
            <person name="Wang X."/>
            <person name="Zhu J."/>
            <person name="Ruan X."/>
            <person name="Zhao L."/>
            <person name="Wei J."/>
            <person name="Que T."/>
            <person name="Du C."/>
            <person name="Cheng J."/>
            <person name="Dai P."/>
            <person name="Han X."/>
            <person name="Huang E."/>
            <person name="Gao Y."/>
            <person name="Liu J."/>
            <person name="Shao H."/>
            <person name="Ye R."/>
            <person name="Li L."/>
            <person name="Wei W."/>
            <person name="Wang X."/>
            <person name="Wang C."/>
            <person name="Huo Q."/>
            <person name="Li W."/>
            <person name="Guo W."/>
            <person name="Chen H."/>
            <person name="Chen S."/>
            <person name="Zhou L."/>
            <person name="Zhou L."/>
            <person name="Ni X."/>
            <person name="Tian J."/>
            <person name="Zhou Y."/>
            <person name="Sheng Y."/>
            <person name="Liu T."/>
            <person name="Pan Y."/>
            <person name="Xia L."/>
            <person name="Li J."/>
            <person name="Zhao F."/>
            <person name="Cao W."/>
        </authorList>
    </citation>
    <scope>NUCLEOTIDE SEQUENCE</scope>
    <source>
        <strain evidence="1">Rsan-2018</strain>
        <tissue evidence="1">Larvae</tissue>
    </source>
</reference>
<dbReference type="Proteomes" id="UP000821837">
    <property type="component" value="Chromosome 11"/>
</dbReference>
<dbReference type="EMBL" id="JABSTV010001247">
    <property type="protein sequence ID" value="KAH7972761.1"/>
    <property type="molecule type" value="Genomic_DNA"/>
</dbReference>
<gene>
    <name evidence="1" type="ORF">HPB52_016702</name>
</gene>